<feature type="region of interest" description="Disordered" evidence="1">
    <location>
        <begin position="1"/>
        <end position="51"/>
    </location>
</feature>
<feature type="compositionally biased region" description="Basic and acidic residues" evidence="1">
    <location>
        <begin position="74"/>
        <end position="91"/>
    </location>
</feature>
<gene>
    <name evidence="2" type="ORF">BJX67DRAFT_85498</name>
</gene>
<name>A0ABR4LSA9_9EURO</name>
<dbReference type="Proteomes" id="UP001610432">
    <property type="component" value="Unassembled WGS sequence"/>
</dbReference>
<organism evidence="2 3">
    <name type="scientific">Aspergillus lucknowensis</name>
    <dbReference type="NCBI Taxonomy" id="176173"/>
    <lineage>
        <taxon>Eukaryota</taxon>
        <taxon>Fungi</taxon>
        <taxon>Dikarya</taxon>
        <taxon>Ascomycota</taxon>
        <taxon>Pezizomycotina</taxon>
        <taxon>Eurotiomycetes</taxon>
        <taxon>Eurotiomycetidae</taxon>
        <taxon>Eurotiales</taxon>
        <taxon>Aspergillaceae</taxon>
        <taxon>Aspergillus</taxon>
        <taxon>Aspergillus subgen. Nidulantes</taxon>
    </lineage>
</organism>
<accession>A0ABR4LSA9</accession>
<protein>
    <submittedName>
        <fullName evidence="2">Uncharacterized protein</fullName>
    </submittedName>
</protein>
<keyword evidence="3" id="KW-1185">Reference proteome</keyword>
<dbReference type="EMBL" id="JBFXLQ010000019">
    <property type="protein sequence ID" value="KAL2867428.1"/>
    <property type="molecule type" value="Genomic_DNA"/>
</dbReference>
<feature type="region of interest" description="Disordered" evidence="1">
    <location>
        <begin position="72"/>
        <end position="91"/>
    </location>
</feature>
<evidence type="ECO:0000256" key="1">
    <source>
        <dbReference type="SAM" id="MobiDB-lite"/>
    </source>
</evidence>
<dbReference type="GeneID" id="98150622"/>
<sequence>MDLNEPSDGQPEALPSPMKIDSEAAALDEQEAGRAVRADNPGGGMLGTRISPSSQALRSFSLLRNPWSYPESSLVRDRSNRGTCRSERGSRKLTESTKTLIPKFLTARGLAGIRSLLFHAILAVDDTNTDRVMDAGRQTRSRVRVHPR</sequence>
<evidence type="ECO:0000313" key="3">
    <source>
        <dbReference type="Proteomes" id="UP001610432"/>
    </source>
</evidence>
<comment type="caution">
    <text evidence="2">The sequence shown here is derived from an EMBL/GenBank/DDBJ whole genome shotgun (WGS) entry which is preliminary data.</text>
</comment>
<dbReference type="RefSeq" id="XP_070886407.1">
    <property type="nucleotide sequence ID" value="XM_071035550.1"/>
</dbReference>
<evidence type="ECO:0000313" key="2">
    <source>
        <dbReference type="EMBL" id="KAL2867428.1"/>
    </source>
</evidence>
<proteinExistence type="predicted"/>
<reference evidence="2 3" key="1">
    <citation type="submission" date="2024-07" db="EMBL/GenBank/DDBJ databases">
        <title>Section-level genome sequencing and comparative genomics of Aspergillus sections Usti and Cavernicolus.</title>
        <authorList>
            <consortium name="Lawrence Berkeley National Laboratory"/>
            <person name="Nybo J.L."/>
            <person name="Vesth T.C."/>
            <person name="Theobald S."/>
            <person name="Frisvad J.C."/>
            <person name="Larsen T.O."/>
            <person name="Kjaerboelling I."/>
            <person name="Rothschild-Mancinelli K."/>
            <person name="Lyhne E.K."/>
            <person name="Kogle M.E."/>
            <person name="Barry K."/>
            <person name="Clum A."/>
            <person name="Na H."/>
            <person name="Ledsgaard L."/>
            <person name="Lin J."/>
            <person name="Lipzen A."/>
            <person name="Kuo A."/>
            <person name="Riley R."/>
            <person name="Mondo S."/>
            <person name="Labutti K."/>
            <person name="Haridas S."/>
            <person name="Pangalinan J."/>
            <person name="Salamov A.A."/>
            <person name="Simmons B.A."/>
            <person name="Magnuson J.K."/>
            <person name="Chen J."/>
            <person name="Drula E."/>
            <person name="Henrissat B."/>
            <person name="Wiebenga A."/>
            <person name="Lubbers R.J."/>
            <person name="Gomes A.C."/>
            <person name="Macurrencykelacurrency M.R."/>
            <person name="Stajich J."/>
            <person name="Grigoriev I.V."/>
            <person name="Mortensen U.H."/>
            <person name="De Vries R.P."/>
            <person name="Baker S.E."/>
            <person name="Andersen M.R."/>
        </authorList>
    </citation>
    <scope>NUCLEOTIDE SEQUENCE [LARGE SCALE GENOMIC DNA]</scope>
    <source>
        <strain evidence="2 3">CBS 449.75</strain>
    </source>
</reference>